<keyword evidence="3" id="KW-1185">Reference proteome</keyword>
<dbReference type="EMBL" id="CP014806">
    <property type="protein sequence ID" value="AMW98435.1"/>
    <property type="molecule type" value="Genomic_DNA"/>
</dbReference>
<accession>A0A143HD96</accession>
<dbReference type="Proteomes" id="UP000076021">
    <property type="component" value="Chromosome"/>
</dbReference>
<evidence type="ECO:0000313" key="3">
    <source>
        <dbReference type="Proteomes" id="UP000076021"/>
    </source>
</evidence>
<gene>
    <name evidence="1" type="ORF">ATY39_02700</name>
    <name evidence="2" type="ORF">ATY39_06930</name>
</gene>
<organism evidence="2 3">
    <name type="scientific">Rummeliibacillus stabekisii</name>
    <dbReference type="NCBI Taxonomy" id="241244"/>
    <lineage>
        <taxon>Bacteria</taxon>
        <taxon>Bacillati</taxon>
        <taxon>Bacillota</taxon>
        <taxon>Bacilli</taxon>
        <taxon>Bacillales</taxon>
        <taxon>Caryophanaceae</taxon>
        <taxon>Rummeliibacillus</taxon>
    </lineage>
</organism>
<proteinExistence type="predicted"/>
<sequence length="74" mass="8862">MNYKAFYAEVADWILQVNQLAVSHGMESHKFWSWVSRSIGEMANKYENNQLVTRQLTMLFIWLDDIYADMQKKK</sequence>
<dbReference type="STRING" id="241244.ATY39_02700"/>
<reference evidence="2 3" key="1">
    <citation type="journal article" date="2016" name="Genome Announc.">
        <title>Whole-Genome Sequence of Rummeliibacillus stabekisii Strain PP9 Isolated from Antarctic Soil.</title>
        <authorList>
            <person name="da Mota F.F."/>
            <person name="Vollu R.E."/>
            <person name="Jurelevicius D."/>
            <person name="Seldin L."/>
        </authorList>
    </citation>
    <scope>NUCLEOTIDE SEQUENCE [LARGE SCALE GENOMIC DNA]</scope>
    <source>
        <strain evidence="2 3">PP9</strain>
    </source>
</reference>
<dbReference type="AlphaFoldDB" id="A0A143HD96"/>
<dbReference type="KEGG" id="rst:ATY39_02700"/>
<protein>
    <submittedName>
        <fullName evidence="2">Uncharacterized protein</fullName>
    </submittedName>
</protein>
<dbReference type="RefSeq" id="WP_066785453.1">
    <property type="nucleotide sequence ID" value="NZ_CP014806.1"/>
</dbReference>
<dbReference type="KEGG" id="rst:ATY39_06930"/>
<evidence type="ECO:0000313" key="2">
    <source>
        <dbReference type="EMBL" id="AMW99221.1"/>
    </source>
</evidence>
<evidence type="ECO:0000313" key="1">
    <source>
        <dbReference type="EMBL" id="AMW98435.1"/>
    </source>
</evidence>
<name>A0A143HD96_9BACL</name>
<dbReference type="EMBL" id="CP014806">
    <property type="protein sequence ID" value="AMW99221.1"/>
    <property type="molecule type" value="Genomic_DNA"/>
</dbReference>
<reference evidence="3" key="2">
    <citation type="submission" date="2016-03" db="EMBL/GenBank/DDBJ databases">
        <authorList>
            <person name="Ploux O."/>
        </authorList>
    </citation>
    <scope>NUCLEOTIDE SEQUENCE [LARGE SCALE GENOMIC DNA]</scope>
    <source>
        <strain evidence="3">PP9</strain>
    </source>
</reference>
<dbReference type="OrthoDB" id="2305864at2"/>